<dbReference type="EMBL" id="CAUYUJ010008546">
    <property type="protein sequence ID" value="CAK0824245.1"/>
    <property type="molecule type" value="Genomic_DNA"/>
</dbReference>
<keyword evidence="2" id="KW-1185">Reference proteome</keyword>
<organism evidence="1 2">
    <name type="scientific">Prorocentrum cordatum</name>
    <dbReference type="NCBI Taxonomy" id="2364126"/>
    <lineage>
        <taxon>Eukaryota</taxon>
        <taxon>Sar</taxon>
        <taxon>Alveolata</taxon>
        <taxon>Dinophyceae</taxon>
        <taxon>Prorocentrales</taxon>
        <taxon>Prorocentraceae</taxon>
        <taxon>Prorocentrum</taxon>
    </lineage>
</organism>
<evidence type="ECO:0000313" key="1">
    <source>
        <dbReference type="EMBL" id="CAK0824245.1"/>
    </source>
</evidence>
<dbReference type="Proteomes" id="UP001189429">
    <property type="component" value="Unassembled WGS sequence"/>
</dbReference>
<protein>
    <submittedName>
        <fullName evidence="1">Uncharacterized protein</fullName>
    </submittedName>
</protein>
<evidence type="ECO:0000313" key="2">
    <source>
        <dbReference type="Proteomes" id="UP001189429"/>
    </source>
</evidence>
<sequence>MALSMSKDWQSLISLDALNQADHKHAWKRYQSSNRSKLTNEIMDGDSIIILDGDGELRRIVSLVAMRIYNEQGLLLIQMGKLKSGTMAPACQLPGGKQRQRELVMDTLQRLLETKMAPIARKVEALSIEREVETLQSKKFHIRTKYFRNVVHMAYGCSAHAPSI</sequence>
<comment type="caution">
    <text evidence="1">The sequence shown here is derived from an EMBL/GenBank/DDBJ whole genome shotgun (WGS) entry which is preliminary data.</text>
</comment>
<proteinExistence type="predicted"/>
<reference evidence="1" key="1">
    <citation type="submission" date="2023-10" db="EMBL/GenBank/DDBJ databases">
        <authorList>
            <person name="Chen Y."/>
            <person name="Shah S."/>
            <person name="Dougan E. K."/>
            <person name="Thang M."/>
            <person name="Chan C."/>
        </authorList>
    </citation>
    <scope>NUCLEOTIDE SEQUENCE [LARGE SCALE GENOMIC DNA]</scope>
</reference>
<accession>A0ABN9RXX0</accession>
<gene>
    <name evidence="1" type="ORF">PCOR1329_LOCUS24704</name>
</gene>
<name>A0ABN9RXX0_9DINO</name>